<dbReference type="InterPro" id="IPR001304">
    <property type="entry name" value="C-type_lectin-like"/>
</dbReference>
<organism evidence="6 7">
    <name type="scientific">Salvator merianae</name>
    <name type="common">Argentine black and white tegu</name>
    <name type="synonym">Tupinambis merianae</name>
    <dbReference type="NCBI Taxonomy" id="96440"/>
    <lineage>
        <taxon>Eukaryota</taxon>
        <taxon>Metazoa</taxon>
        <taxon>Chordata</taxon>
        <taxon>Craniata</taxon>
        <taxon>Vertebrata</taxon>
        <taxon>Euteleostomi</taxon>
        <taxon>Lepidosauria</taxon>
        <taxon>Squamata</taxon>
        <taxon>Bifurcata</taxon>
        <taxon>Unidentata</taxon>
        <taxon>Episquamata</taxon>
        <taxon>Laterata</taxon>
        <taxon>Teiioidea</taxon>
        <taxon>Teiidae</taxon>
        <taxon>Salvator</taxon>
    </lineage>
</organism>
<dbReference type="GeneTree" id="ENSGT01030000234937"/>
<evidence type="ECO:0000313" key="7">
    <source>
        <dbReference type="Proteomes" id="UP000694421"/>
    </source>
</evidence>
<feature type="domain" description="C-type lectin" evidence="5">
    <location>
        <begin position="38"/>
        <end position="112"/>
    </location>
</feature>
<keyword evidence="4" id="KW-0732">Signal</keyword>
<accession>A0A8D0C5T7</accession>
<dbReference type="InterPro" id="IPR050111">
    <property type="entry name" value="C-type_lectin/snaclec_domain"/>
</dbReference>
<protein>
    <recommendedName>
        <fullName evidence="5">C-type lectin domain-containing protein</fullName>
    </recommendedName>
</protein>
<dbReference type="Pfam" id="PF00059">
    <property type="entry name" value="Lectin_C"/>
    <property type="match status" value="1"/>
</dbReference>
<dbReference type="Ensembl" id="ENSSMRT00000020479.1">
    <property type="protein sequence ID" value="ENSSMRP00000017495.1"/>
    <property type="gene ID" value="ENSSMRG00000013624.1"/>
</dbReference>
<dbReference type="SUPFAM" id="SSF56436">
    <property type="entry name" value="C-type lectin-like"/>
    <property type="match status" value="1"/>
</dbReference>
<sequence length="115" mass="12796">MAFRSMGLLAYVSLGFLLAGPSLTGAEADYCPMEWLPFQGHCYKLFTDKLTWSDAAISCQNHCPGCNLASIHSSEESAEVAKYVTKYRGDSSNVWIGLRDPRKVGACQTRRWLKL</sequence>
<evidence type="ECO:0000256" key="3">
    <source>
        <dbReference type="ARBA" id="ARBA00023157"/>
    </source>
</evidence>
<reference evidence="6" key="2">
    <citation type="submission" date="2025-09" db="UniProtKB">
        <authorList>
            <consortium name="Ensembl"/>
        </authorList>
    </citation>
    <scope>IDENTIFICATION</scope>
</reference>
<dbReference type="InterPro" id="IPR016187">
    <property type="entry name" value="CTDL_fold"/>
</dbReference>
<feature type="chain" id="PRO_5034829072" description="C-type lectin domain-containing protein" evidence="4">
    <location>
        <begin position="29"/>
        <end position="115"/>
    </location>
</feature>
<dbReference type="SMART" id="SM00034">
    <property type="entry name" value="CLECT"/>
    <property type="match status" value="1"/>
</dbReference>
<evidence type="ECO:0000259" key="5">
    <source>
        <dbReference type="PROSITE" id="PS50041"/>
    </source>
</evidence>
<evidence type="ECO:0000256" key="4">
    <source>
        <dbReference type="SAM" id="SignalP"/>
    </source>
</evidence>
<keyword evidence="7" id="KW-1185">Reference proteome</keyword>
<dbReference type="PANTHER" id="PTHR22803">
    <property type="entry name" value="MANNOSE, PHOSPHOLIPASE, LECTIN RECEPTOR RELATED"/>
    <property type="match status" value="1"/>
</dbReference>
<dbReference type="GO" id="GO:0005576">
    <property type="term" value="C:extracellular region"/>
    <property type="evidence" value="ECO:0007669"/>
    <property type="project" value="UniProtKB-SubCell"/>
</dbReference>
<feature type="signal peptide" evidence="4">
    <location>
        <begin position="1"/>
        <end position="28"/>
    </location>
</feature>
<dbReference type="PROSITE" id="PS50041">
    <property type="entry name" value="C_TYPE_LECTIN_2"/>
    <property type="match status" value="1"/>
</dbReference>
<reference evidence="6" key="1">
    <citation type="submission" date="2025-08" db="UniProtKB">
        <authorList>
            <consortium name="Ensembl"/>
        </authorList>
    </citation>
    <scope>IDENTIFICATION</scope>
</reference>
<keyword evidence="2" id="KW-0964">Secreted</keyword>
<name>A0A8D0C5T7_SALMN</name>
<proteinExistence type="predicted"/>
<keyword evidence="3" id="KW-1015">Disulfide bond</keyword>
<evidence type="ECO:0000313" key="6">
    <source>
        <dbReference type="Ensembl" id="ENSSMRP00000017495.1"/>
    </source>
</evidence>
<dbReference type="InterPro" id="IPR016186">
    <property type="entry name" value="C-type_lectin-like/link_sf"/>
</dbReference>
<dbReference type="Proteomes" id="UP000694421">
    <property type="component" value="Unplaced"/>
</dbReference>
<evidence type="ECO:0000256" key="2">
    <source>
        <dbReference type="ARBA" id="ARBA00022525"/>
    </source>
</evidence>
<dbReference type="Gene3D" id="3.10.100.10">
    <property type="entry name" value="Mannose-Binding Protein A, subunit A"/>
    <property type="match status" value="1"/>
</dbReference>
<dbReference type="AlphaFoldDB" id="A0A8D0C5T7"/>
<comment type="subcellular location">
    <subcellularLocation>
        <location evidence="1">Secreted</location>
    </subcellularLocation>
</comment>
<evidence type="ECO:0000256" key="1">
    <source>
        <dbReference type="ARBA" id="ARBA00004613"/>
    </source>
</evidence>
<dbReference type="OMA" id="PRILMCA"/>